<accession>A0A225VG33</accession>
<keyword evidence="2" id="KW-1185">Reference proteome</keyword>
<name>A0A225VG33_9STRA</name>
<dbReference type="Proteomes" id="UP000198211">
    <property type="component" value="Unassembled WGS sequence"/>
</dbReference>
<evidence type="ECO:0000313" key="2">
    <source>
        <dbReference type="Proteomes" id="UP000198211"/>
    </source>
</evidence>
<protein>
    <submittedName>
        <fullName evidence="1">Uncharacterized protein</fullName>
    </submittedName>
</protein>
<reference evidence="2" key="1">
    <citation type="submission" date="2017-03" db="EMBL/GenBank/DDBJ databases">
        <title>Phytopthora megakarya and P. palmivora, two closely related causual agents of cacao black pod achieved similar genome size and gene model numbers by different mechanisms.</title>
        <authorList>
            <person name="Ali S."/>
            <person name="Shao J."/>
            <person name="Larry D.J."/>
            <person name="Kronmiller B."/>
            <person name="Shen D."/>
            <person name="Strem M.D."/>
            <person name="Melnick R.L."/>
            <person name="Guiltinan M.J."/>
            <person name="Tyler B.M."/>
            <person name="Meinhardt L.W."/>
            <person name="Bailey B.A."/>
        </authorList>
    </citation>
    <scope>NUCLEOTIDE SEQUENCE [LARGE SCALE GENOMIC DNA]</scope>
    <source>
        <strain evidence="2">zdho120</strain>
    </source>
</reference>
<sequence>EREEHIKRFLKNLKDYQVKVVLRKQRFKDLGSSRHRPKERAFVSLSEDEAGWESEGHVRFEDEAEEVGSPVELRQSNVEAQVDQAQKAKFSRHLPNGHACRARSYPYCDGCHQDKCKDFETMETMKNLARNGVLKGVPPDIDKKLLDGKADPGK</sequence>
<gene>
    <name evidence="1" type="ORF">PHMEG_00024487</name>
</gene>
<organism evidence="1 2">
    <name type="scientific">Phytophthora megakarya</name>
    <dbReference type="NCBI Taxonomy" id="4795"/>
    <lineage>
        <taxon>Eukaryota</taxon>
        <taxon>Sar</taxon>
        <taxon>Stramenopiles</taxon>
        <taxon>Oomycota</taxon>
        <taxon>Peronosporomycetes</taxon>
        <taxon>Peronosporales</taxon>
        <taxon>Peronosporaceae</taxon>
        <taxon>Phytophthora</taxon>
    </lineage>
</organism>
<comment type="caution">
    <text evidence="1">The sequence shown here is derived from an EMBL/GenBank/DDBJ whole genome shotgun (WGS) entry which is preliminary data.</text>
</comment>
<proteinExistence type="predicted"/>
<feature type="non-terminal residue" evidence="1">
    <location>
        <position position="1"/>
    </location>
</feature>
<dbReference type="EMBL" id="NBNE01005356">
    <property type="protein sequence ID" value="OWZ03727.1"/>
    <property type="molecule type" value="Genomic_DNA"/>
</dbReference>
<dbReference type="AlphaFoldDB" id="A0A225VG33"/>
<evidence type="ECO:0000313" key="1">
    <source>
        <dbReference type="EMBL" id="OWZ03727.1"/>
    </source>
</evidence>